<feature type="region of interest" description="Disordered" evidence="5">
    <location>
        <begin position="100"/>
        <end position="123"/>
    </location>
</feature>
<evidence type="ECO:0000313" key="7">
    <source>
        <dbReference type="EMBL" id="TWT87729.1"/>
    </source>
</evidence>
<feature type="transmembrane region" description="Helical" evidence="6">
    <location>
        <begin position="131"/>
        <end position="155"/>
    </location>
</feature>
<dbReference type="InterPro" id="IPR003689">
    <property type="entry name" value="ZIP"/>
</dbReference>
<sequence>MPSVILAYYCLLIVAASVVGGLLPQWLRMTHRGTELAVSFVAGTMLGVAMLHLMPHAIRAAGPGASLLPTFRWVIVGFLAMFFIERFFCFHHHDLPSDTGEGPASDAGDAPDPVPGGCTHDHPHTDHAHNLTWGGAALGLTLHSLLAGVALGASVGHGAQGGASLPGLGTFFAIVLHKPFDAMTIAMLMGKGGWSPAARSLVNALFALVIPIGVAIYYLTVSPRGEPSVDGFGNAGYALAFSAGVFLCIAMSDLLPELQFHHHDRFKLSLALLLGLGAAEVASRFETHEHGPAPPVPVMSEPAQEGSAQEEPASGPSGE</sequence>
<dbReference type="Pfam" id="PF02535">
    <property type="entry name" value="Zip"/>
    <property type="match status" value="1"/>
</dbReference>
<comment type="subcellular location">
    <subcellularLocation>
        <location evidence="1">Membrane</location>
        <topology evidence="1">Multi-pass membrane protein</topology>
    </subcellularLocation>
</comment>
<feature type="transmembrane region" description="Helical" evidence="6">
    <location>
        <begin position="235"/>
        <end position="255"/>
    </location>
</feature>
<keyword evidence="4 6" id="KW-0472">Membrane</keyword>
<keyword evidence="8" id="KW-1185">Reference proteome</keyword>
<feature type="transmembrane region" description="Helical" evidence="6">
    <location>
        <begin position="70"/>
        <end position="88"/>
    </location>
</feature>
<dbReference type="EMBL" id="SJPQ01000003">
    <property type="protein sequence ID" value="TWT87729.1"/>
    <property type="molecule type" value="Genomic_DNA"/>
</dbReference>
<gene>
    <name evidence="7" type="ORF">Mal64_32720</name>
</gene>
<keyword evidence="2 6" id="KW-0812">Transmembrane</keyword>
<protein>
    <submittedName>
        <fullName evidence="7">Zinc transporter ZupT</fullName>
    </submittedName>
</protein>
<dbReference type="RefSeq" id="WP_197525823.1">
    <property type="nucleotide sequence ID" value="NZ_SJPQ01000003.1"/>
</dbReference>
<feature type="transmembrane region" description="Helical" evidence="6">
    <location>
        <begin position="201"/>
        <end position="220"/>
    </location>
</feature>
<evidence type="ECO:0000313" key="8">
    <source>
        <dbReference type="Proteomes" id="UP000315440"/>
    </source>
</evidence>
<name>A0A5C5ZK10_9BACT</name>
<evidence type="ECO:0000256" key="1">
    <source>
        <dbReference type="ARBA" id="ARBA00004141"/>
    </source>
</evidence>
<feature type="transmembrane region" description="Helical" evidence="6">
    <location>
        <begin position="6"/>
        <end position="24"/>
    </location>
</feature>
<organism evidence="7 8">
    <name type="scientific">Pseudobythopirellula maris</name>
    <dbReference type="NCBI Taxonomy" id="2527991"/>
    <lineage>
        <taxon>Bacteria</taxon>
        <taxon>Pseudomonadati</taxon>
        <taxon>Planctomycetota</taxon>
        <taxon>Planctomycetia</taxon>
        <taxon>Pirellulales</taxon>
        <taxon>Lacipirellulaceae</taxon>
        <taxon>Pseudobythopirellula</taxon>
    </lineage>
</organism>
<evidence type="ECO:0000256" key="6">
    <source>
        <dbReference type="SAM" id="Phobius"/>
    </source>
</evidence>
<feature type="transmembrane region" description="Helical" evidence="6">
    <location>
        <begin position="36"/>
        <end position="58"/>
    </location>
</feature>
<dbReference type="PANTHER" id="PTHR11040:SF44">
    <property type="entry name" value="PROTEIN ZNTC-RELATED"/>
    <property type="match status" value="1"/>
</dbReference>
<dbReference type="GO" id="GO:0016020">
    <property type="term" value="C:membrane"/>
    <property type="evidence" value="ECO:0007669"/>
    <property type="project" value="UniProtKB-SubCell"/>
</dbReference>
<dbReference type="PANTHER" id="PTHR11040">
    <property type="entry name" value="ZINC/IRON TRANSPORTER"/>
    <property type="match status" value="1"/>
</dbReference>
<dbReference type="AlphaFoldDB" id="A0A5C5ZK10"/>
<reference evidence="7 8" key="1">
    <citation type="submission" date="2019-02" db="EMBL/GenBank/DDBJ databases">
        <title>Deep-cultivation of Planctomycetes and their phenomic and genomic characterization uncovers novel biology.</title>
        <authorList>
            <person name="Wiegand S."/>
            <person name="Jogler M."/>
            <person name="Boedeker C."/>
            <person name="Pinto D."/>
            <person name="Vollmers J."/>
            <person name="Rivas-Marin E."/>
            <person name="Kohn T."/>
            <person name="Peeters S.H."/>
            <person name="Heuer A."/>
            <person name="Rast P."/>
            <person name="Oberbeckmann S."/>
            <person name="Bunk B."/>
            <person name="Jeske O."/>
            <person name="Meyerdierks A."/>
            <person name="Storesund J.E."/>
            <person name="Kallscheuer N."/>
            <person name="Luecker S."/>
            <person name="Lage O.M."/>
            <person name="Pohl T."/>
            <person name="Merkel B.J."/>
            <person name="Hornburger P."/>
            <person name="Mueller R.-W."/>
            <person name="Bruemmer F."/>
            <person name="Labrenz M."/>
            <person name="Spormann A.M."/>
            <person name="Op Den Camp H."/>
            <person name="Overmann J."/>
            <person name="Amann R."/>
            <person name="Jetten M.S.M."/>
            <person name="Mascher T."/>
            <person name="Medema M.H."/>
            <person name="Devos D.P."/>
            <person name="Kaster A.-K."/>
            <person name="Ovreas L."/>
            <person name="Rohde M."/>
            <person name="Galperin M.Y."/>
            <person name="Jogler C."/>
        </authorList>
    </citation>
    <scope>NUCLEOTIDE SEQUENCE [LARGE SCALE GENOMIC DNA]</scope>
    <source>
        <strain evidence="7 8">Mal64</strain>
    </source>
</reference>
<evidence type="ECO:0000256" key="3">
    <source>
        <dbReference type="ARBA" id="ARBA00022989"/>
    </source>
</evidence>
<evidence type="ECO:0000256" key="4">
    <source>
        <dbReference type="ARBA" id="ARBA00023136"/>
    </source>
</evidence>
<accession>A0A5C5ZK10</accession>
<dbReference type="Proteomes" id="UP000315440">
    <property type="component" value="Unassembled WGS sequence"/>
</dbReference>
<evidence type="ECO:0000256" key="2">
    <source>
        <dbReference type="ARBA" id="ARBA00022692"/>
    </source>
</evidence>
<dbReference type="GO" id="GO:0005385">
    <property type="term" value="F:zinc ion transmembrane transporter activity"/>
    <property type="evidence" value="ECO:0007669"/>
    <property type="project" value="TreeGrafter"/>
</dbReference>
<feature type="transmembrane region" description="Helical" evidence="6">
    <location>
        <begin position="167"/>
        <end position="189"/>
    </location>
</feature>
<feature type="region of interest" description="Disordered" evidence="5">
    <location>
        <begin position="289"/>
        <end position="319"/>
    </location>
</feature>
<comment type="caution">
    <text evidence="7">The sequence shown here is derived from an EMBL/GenBank/DDBJ whole genome shotgun (WGS) entry which is preliminary data.</text>
</comment>
<keyword evidence="3 6" id="KW-1133">Transmembrane helix</keyword>
<proteinExistence type="predicted"/>
<evidence type="ECO:0000256" key="5">
    <source>
        <dbReference type="SAM" id="MobiDB-lite"/>
    </source>
</evidence>